<accession>A0A0F9EHB4</accession>
<dbReference type="AlphaFoldDB" id="A0A0F9EHB4"/>
<proteinExistence type="predicted"/>
<sequence length="146" mass="16248">MSFISSPDDTVKVKLSDQEGNTATFDLKKILSKQDVNTAFEVIVESTREMARDRPTPDLAEGEKAPQLNLDMVLTLPMGQLAILKIALVKWDLEYPEGHPDYPAPIPLNEKAVESLAVPIVDQLCDHIKELNHVKTAEELANLESR</sequence>
<organism evidence="1">
    <name type="scientific">marine sediment metagenome</name>
    <dbReference type="NCBI Taxonomy" id="412755"/>
    <lineage>
        <taxon>unclassified sequences</taxon>
        <taxon>metagenomes</taxon>
        <taxon>ecological metagenomes</taxon>
    </lineage>
</organism>
<protein>
    <submittedName>
        <fullName evidence="1">Uncharacterized protein</fullName>
    </submittedName>
</protein>
<name>A0A0F9EHB4_9ZZZZ</name>
<dbReference type="EMBL" id="LAZR01024942">
    <property type="protein sequence ID" value="KKL73493.1"/>
    <property type="molecule type" value="Genomic_DNA"/>
</dbReference>
<reference evidence="1" key="1">
    <citation type="journal article" date="2015" name="Nature">
        <title>Complex archaea that bridge the gap between prokaryotes and eukaryotes.</title>
        <authorList>
            <person name="Spang A."/>
            <person name="Saw J.H."/>
            <person name="Jorgensen S.L."/>
            <person name="Zaremba-Niedzwiedzka K."/>
            <person name="Martijn J."/>
            <person name="Lind A.E."/>
            <person name="van Eijk R."/>
            <person name="Schleper C."/>
            <person name="Guy L."/>
            <person name="Ettema T.J."/>
        </authorList>
    </citation>
    <scope>NUCLEOTIDE SEQUENCE</scope>
</reference>
<comment type="caution">
    <text evidence="1">The sequence shown here is derived from an EMBL/GenBank/DDBJ whole genome shotgun (WGS) entry which is preliminary data.</text>
</comment>
<evidence type="ECO:0000313" key="1">
    <source>
        <dbReference type="EMBL" id="KKL73493.1"/>
    </source>
</evidence>
<gene>
    <name evidence="1" type="ORF">LCGC14_2074330</name>
</gene>